<protein>
    <submittedName>
        <fullName evidence="1">Uncharacterized protein</fullName>
    </submittedName>
</protein>
<sequence length="258" mass="28033">MIRQPSSSIVSSQQMLLQRHIPERYSYSQAASISLAVTCGIFGLLAPKPIGIALNPTFDPTVKFTGQPALCIGGSTSVGQYVIQLLREFQFSPIIAYASAKHGPYLKELGATHIIDRQSVSFANLPSTVSNILSETTSSPLKLVFDAFSGYDAQKAGYTCLADGGDIVTTYMIELKPEELVDSKNLLQVIGTVHWPHTREFGKQMWRALGRWVEDGVIVPNKVEDLPNGLYGIADGLERLKNGAVSCVKLIAHPQDGL</sequence>
<evidence type="ECO:0000313" key="1">
    <source>
        <dbReference type="EMBL" id="KAF5368168.1"/>
    </source>
</evidence>
<dbReference type="InterPro" id="IPR036291">
    <property type="entry name" value="NAD(P)-bd_dom_sf"/>
</dbReference>
<evidence type="ECO:0000313" key="2">
    <source>
        <dbReference type="Proteomes" id="UP000559256"/>
    </source>
</evidence>
<dbReference type="PANTHER" id="PTHR45348">
    <property type="entry name" value="HYPOTHETICAL OXIDOREDUCTASE (EUROFUNG)"/>
    <property type="match status" value="1"/>
</dbReference>
<accession>A0A8H5LST2</accession>
<dbReference type="SUPFAM" id="SSF51735">
    <property type="entry name" value="NAD(P)-binding Rossmann-fold domains"/>
    <property type="match status" value="1"/>
</dbReference>
<dbReference type="GO" id="GO:0016651">
    <property type="term" value="F:oxidoreductase activity, acting on NAD(P)H"/>
    <property type="evidence" value="ECO:0007669"/>
    <property type="project" value="InterPro"/>
</dbReference>
<name>A0A8H5LST2_9AGAR</name>
<organism evidence="1 2">
    <name type="scientific">Tetrapyrgos nigripes</name>
    <dbReference type="NCBI Taxonomy" id="182062"/>
    <lineage>
        <taxon>Eukaryota</taxon>
        <taxon>Fungi</taxon>
        <taxon>Dikarya</taxon>
        <taxon>Basidiomycota</taxon>
        <taxon>Agaricomycotina</taxon>
        <taxon>Agaricomycetes</taxon>
        <taxon>Agaricomycetidae</taxon>
        <taxon>Agaricales</taxon>
        <taxon>Marasmiineae</taxon>
        <taxon>Marasmiaceae</taxon>
        <taxon>Tetrapyrgos</taxon>
    </lineage>
</organism>
<reference evidence="1 2" key="1">
    <citation type="journal article" date="2020" name="ISME J.">
        <title>Uncovering the hidden diversity of litter-decomposition mechanisms in mushroom-forming fungi.</title>
        <authorList>
            <person name="Floudas D."/>
            <person name="Bentzer J."/>
            <person name="Ahren D."/>
            <person name="Johansson T."/>
            <person name="Persson P."/>
            <person name="Tunlid A."/>
        </authorList>
    </citation>
    <scope>NUCLEOTIDE SEQUENCE [LARGE SCALE GENOMIC DNA]</scope>
    <source>
        <strain evidence="1 2">CBS 291.85</strain>
    </source>
</reference>
<dbReference type="AlphaFoldDB" id="A0A8H5LST2"/>
<dbReference type="PANTHER" id="PTHR45348:SF2">
    <property type="entry name" value="ZINC-TYPE ALCOHOL DEHYDROGENASE-LIKE PROTEIN C2E1P3.01"/>
    <property type="match status" value="1"/>
</dbReference>
<dbReference type="Gene3D" id="3.40.50.720">
    <property type="entry name" value="NAD(P)-binding Rossmann-like Domain"/>
    <property type="match status" value="1"/>
</dbReference>
<comment type="caution">
    <text evidence="1">The sequence shown here is derived from an EMBL/GenBank/DDBJ whole genome shotgun (WGS) entry which is preliminary data.</text>
</comment>
<gene>
    <name evidence="1" type="ORF">D9758_018420</name>
</gene>
<dbReference type="Proteomes" id="UP000559256">
    <property type="component" value="Unassembled WGS sequence"/>
</dbReference>
<proteinExistence type="predicted"/>
<dbReference type="InterPro" id="IPR047122">
    <property type="entry name" value="Trans-enoyl_RdTase-like"/>
</dbReference>
<dbReference type="EMBL" id="JAACJM010000016">
    <property type="protein sequence ID" value="KAF5368168.1"/>
    <property type="molecule type" value="Genomic_DNA"/>
</dbReference>
<dbReference type="Pfam" id="PF13602">
    <property type="entry name" value="ADH_zinc_N_2"/>
    <property type="match status" value="1"/>
</dbReference>
<dbReference type="OrthoDB" id="3233595at2759"/>
<keyword evidence="2" id="KW-1185">Reference proteome</keyword>